<dbReference type="PANTHER" id="PTHR12358:SF106">
    <property type="entry name" value="LIPID KINASE YEGS"/>
    <property type="match status" value="1"/>
</dbReference>
<dbReference type="Gene3D" id="3.40.50.10330">
    <property type="entry name" value="Probable inorganic polyphosphate/atp-NAD kinase, domain 1"/>
    <property type="match status" value="1"/>
</dbReference>
<comment type="caution">
    <text evidence="15">The sequence shown here is derived from an EMBL/GenBank/DDBJ whole genome shotgun (WGS) entry which is preliminary data.</text>
</comment>
<dbReference type="GO" id="GO:0005886">
    <property type="term" value="C:plasma membrane"/>
    <property type="evidence" value="ECO:0007669"/>
    <property type="project" value="TreeGrafter"/>
</dbReference>
<dbReference type="AlphaFoldDB" id="A0A366UFG4"/>
<keyword evidence="5" id="KW-0479">Metal-binding</keyword>
<reference evidence="14 16" key="1">
    <citation type="submission" date="2015-06" db="EMBL/GenBank/DDBJ databases">
        <title>The Genome Sequence of Enterococcus hirae 88EA1.</title>
        <authorList>
            <consortium name="The Broad Institute Genomics Platform"/>
            <consortium name="The Broad Institute Genome Sequencing Center for Infectious Disease"/>
            <person name="Earl A.M."/>
            <person name="Van Tyne D."/>
            <person name="Lebreton F."/>
            <person name="Saavedra J.T."/>
            <person name="Gilmore M.S."/>
            <person name="Manson McGuire A."/>
            <person name="Clock S."/>
            <person name="Crupain M."/>
            <person name="Rangan U."/>
            <person name="Young S."/>
            <person name="Abouelleil A."/>
            <person name="Cao P."/>
            <person name="Chapman S.B."/>
            <person name="Griggs A."/>
            <person name="Priest M."/>
            <person name="Shea T."/>
            <person name="Wortman J."/>
            <person name="Nusbaum C."/>
            <person name="Birren B."/>
        </authorList>
    </citation>
    <scope>NUCLEOTIDE SEQUENCE [LARGE SCALE GENOMIC DNA]</scope>
    <source>
        <strain evidence="14 16">88EA1</strain>
    </source>
</reference>
<evidence type="ECO:0000256" key="7">
    <source>
        <dbReference type="ARBA" id="ARBA00022777"/>
    </source>
</evidence>
<dbReference type="InterPro" id="IPR050187">
    <property type="entry name" value="Lipid_Phosphate_FormReg"/>
</dbReference>
<accession>A0A366UFG4</accession>
<dbReference type="Pfam" id="PF19279">
    <property type="entry name" value="YegS_C"/>
    <property type="match status" value="1"/>
</dbReference>
<dbReference type="Gene3D" id="2.60.200.40">
    <property type="match status" value="1"/>
</dbReference>
<dbReference type="GO" id="GO:0005524">
    <property type="term" value="F:ATP binding"/>
    <property type="evidence" value="ECO:0007669"/>
    <property type="project" value="UniProtKB-KW"/>
</dbReference>
<sequence length="339" mass="38198">MDQVSERSGSILLAGGGRIPTMERLTPWFLCKNGRKKEMEKLLVFYNQSSGQDEGEKLASWFKEYALKKRPELIINLTETGPSIKHETLVKKAEETHADTLIVIGGDGTIHHIVQAFQDKLEHYQVGLLPGGTVNNLARVLGIPLEKEKAADIILEGQIRQIDYGKVNDEVIISTLTIGILADTAVWISQKEKQKYGSWIFIKRFIKLLLKKRKYHLDIKTEKEHWRGKTQLLTVTMSNSVGGYTNFDDSASPDDGMFHVTIIPSLDIFRFVFYLPRLIKGKIYSVPGINYLTASQINIQAREKSVGTRTDGDTTDNLPIELVVVKKGLSVFAPKEEQK</sequence>
<dbReference type="EMBL" id="CABEEP010000001">
    <property type="protein sequence ID" value="VTQ64584.1"/>
    <property type="molecule type" value="Genomic_DNA"/>
</dbReference>
<feature type="domain" description="DAGKc" evidence="13">
    <location>
        <begin position="37"/>
        <end position="171"/>
    </location>
</feature>
<dbReference type="PROSITE" id="PS50146">
    <property type="entry name" value="DAGK"/>
    <property type="match status" value="1"/>
</dbReference>
<name>A0A366UFG4_ENTHR</name>
<evidence type="ECO:0000256" key="4">
    <source>
        <dbReference type="ARBA" id="ARBA00022679"/>
    </source>
</evidence>
<evidence type="ECO:0000256" key="1">
    <source>
        <dbReference type="ARBA" id="ARBA00001946"/>
    </source>
</evidence>
<dbReference type="GO" id="GO:0046872">
    <property type="term" value="F:metal ion binding"/>
    <property type="evidence" value="ECO:0007669"/>
    <property type="project" value="UniProtKB-KW"/>
</dbReference>
<evidence type="ECO:0000256" key="9">
    <source>
        <dbReference type="ARBA" id="ARBA00022842"/>
    </source>
</evidence>
<evidence type="ECO:0000256" key="3">
    <source>
        <dbReference type="ARBA" id="ARBA00022516"/>
    </source>
</evidence>
<dbReference type="GO" id="GO:0008654">
    <property type="term" value="P:phospholipid biosynthetic process"/>
    <property type="evidence" value="ECO:0007669"/>
    <property type="project" value="UniProtKB-KW"/>
</dbReference>
<dbReference type="GO" id="GO:0004143">
    <property type="term" value="F:ATP-dependent diacylglycerol kinase activity"/>
    <property type="evidence" value="ECO:0007669"/>
    <property type="project" value="UniProtKB-EC"/>
</dbReference>
<protein>
    <submittedName>
        <fullName evidence="15">Diacylglycerol kinase catalytic subunit</fullName>
        <ecNumber evidence="15">2.7.1.107</ecNumber>
    </submittedName>
</protein>
<dbReference type="SUPFAM" id="SSF111331">
    <property type="entry name" value="NAD kinase/diacylglycerol kinase-like"/>
    <property type="match status" value="1"/>
</dbReference>
<gene>
    <name evidence="15" type="primary">dagK_1</name>
    <name evidence="14" type="ORF">EB03_00886</name>
    <name evidence="15" type="ORF">NCTC12204_01541</name>
</gene>
<keyword evidence="9" id="KW-0460">Magnesium</keyword>
<dbReference type="InterPro" id="IPR045540">
    <property type="entry name" value="YegS/DAGK_C"/>
</dbReference>
<dbReference type="InterPro" id="IPR017438">
    <property type="entry name" value="ATP-NAD_kinase_N"/>
</dbReference>
<reference evidence="15 17" key="2">
    <citation type="submission" date="2019-05" db="EMBL/GenBank/DDBJ databases">
        <authorList>
            <consortium name="Pathogen Informatics"/>
        </authorList>
    </citation>
    <scope>NUCLEOTIDE SEQUENCE [LARGE SCALE GENOMIC DNA]</scope>
    <source>
        <strain evidence="15 17">NCTC12204</strain>
    </source>
</reference>
<evidence type="ECO:0000256" key="11">
    <source>
        <dbReference type="ARBA" id="ARBA00023209"/>
    </source>
</evidence>
<dbReference type="Pfam" id="PF00781">
    <property type="entry name" value="DAGK_cat"/>
    <property type="match status" value="1"/>
</dbReference>
<dbReference type="EC" id="2.7.1.107" evidence="15"/>
<dbReference type="Proteomes" id="UP000352698">
    <property type="component" value="Unassembled WGS sequence"/>
</dbReference>
<dbReference type="SMART" id="SM00046">
    <property type="entry name" value="DAGKc"/>
    <property type="match status" value="1"/>
</dbReference>
<dbReference type="InterPro" id="IPR005218">
    <property type="entry name" value="Diacylglycerol/lipid_kinase"/>
</dbReference>
<comment type="cofactor">
    <cofactor evidence="1">
        <name>Mg(2+)</name>
        <dbReference type="ChEBI" id="CHEBI:18420"/>
    </cofactor>
</comment>
<dbReference type="EMBL" id="LESJ01000004">
    <property type="protein sequence ID" value="RBT69216.1"/>
    <property type="molecule type" value="Genomic_DNA"/>
</dbReference>
<evidence type="ECO:0000313" key="17">
    <source>
        <dbReference type="Proteomes" id="UP000352698"/>
    </source>
</evidence>
<evidence type="ECO:0000313" key="15">
    <source>
        <dbReference type="EMBL" id="VTQ64584.1"/>
    </source>
</evidence>
<evidence type="ECO:0000256" key="8">
    <source>
        <dbReference type="ARBA" id="ARBA00022840"/>
    </source>
</evidence>
<keyword evidence="3" id="KW-0444">Lipid biosynthesis</keyword>
<dbReference type="Proteomes" id="UP000253498">
    <property type="component" value="Unassembled WGS sequence"/>
</dbReference>
<keyword evidence="4 15" id="KW-0808">Transferase</keyword>
<proteinExistence type="inferred from homology"/>
<keyword evidence="10" id="KW-0443">Lipid metabolism</keyword>
<dbReference type="InterPro" id="IPR016064">
    <property type="entry name" value="NAD/diacylglycerol_kinase_sf"/>
</dbReference>
<evidence type="ECO:0000313" key="16">
    <source>
        <dbReference type="Proteomes" id="UP000253498"/>
    </source>
</evidence>
<keyword evidence="12" id="KW-1208">Phospholipid metabolism</keyword>
<evidence type="ECO:0000256" key="10">
    <source>
        <dbReference type="ARBA" id="ARBA00023098"/>
    </source>
</evidence>
<keyword evidence="8" id="KW-0067">ATP-binding</keyword>
<evidence type="ECO:0000256" key="2">
    <source>
        <dbReference type="ARBA" id="ARBA00005983"/>
    </source>
</evidence>
<keyword evidence="7 15" id="KW-0418">Kinase</keyword>
<evidence type="ECO:0000256" key="6">
    <source>
        <dbReference type="ARBA" id="ARBA00022741"/>
    </source>
</evidence>
<evidence type="ECO:0000256" key="5">
    <source>
        <dbReference type="ARBA" id="ARBA00022723"/>
    </source>
</evidence>
<dbReference type="NCBIfam" id="TIGR00147">
    <property type="entry name" value="YegS/Rv2252/BmrU family lipid kinase"/>
    <property type="match status" value="1"/>
</dbReference>
<evidence type="ECO:0000256" key="12">
    <source>
        <dbReference type="ARBA" id="ARBA00023264"/>
    </source>
</evidence>
<comment type="similarity">
    <text evidence="2">Belongs to the diacylglycerol/lipid kinase family.</text>
</comment>
<keyword evidence="11" id="KW-0594">Phospholipid biosynthesis</keyword>
<dbReference type="InterPro" id="IPR001206">
    <property type="entry name" value="Diacylglycerol_kinase_cat_dom"/>
</dbReference>
<organism evidence="15 17">
    <name type="scientific">Enterococcus hirae</name>
    <dbReference type="NCBI Taxonomy" id="1354"/>
    <lineage>
        <taxon>Bacteria</taxon>
        <taxon>Bacillati</taxon>
        <taxon>Bacillota</taxon>
        <taxon>Bacilli</taxon>
        <taxon>Lactobacillales</taxon>
        <taxon>Enterococcaceae</taxon>
        <taxon>Enterococcus</taxon>
    </lineage>
</organism>
<keyword evidence="6" id="KW-0547">Nucleotide-binding</keyword>
<dbReference type="PANTHER" id="PTHR12358">
    <property type="entry name" value="SPHINGOSINE KINASE"/>
    <property type="match status" value="1"/>
</dbReference>
<evidence type="ECO:0000313" key="14">
    <source>
        <dbReference type="EMBL" id="RBT69216.1"/>
    </source>
</evidence>
<evidence type="ECO:0000259" key="13">
    <source>
        <dbReference type="PROSITE" id="PS50146"/>
    </source>
</evidence>